<comment type="catalytic activity">
    <reaction evidence="8">
        <text>L-seryl-[protein] + ATP = O-phospho-L-seryl-[protein] + ADP + H(+)</text>
        <dbReference type="Rhea" id="RHEA:17989"/>
        <dbReference type="Rhea" id="RHEA-COMP:9863"/>
        <dbReference type="Rhea" id="RHEA-COMP:11604"/>
        <dbReference type="ChEBI" id="CHEBI:15378"/>
        <dbReference type="ChEBI" id="CHEBI:29999"/>
        <dbReference type="ChEBI" id="CHEBI:30616"/>
        <dbReference type="ChEBI" id="CHEBI:83421"/>
        <dbReference type="ChEBI" id="CHEBI:456216"/>
        <dbReference type="EC" id="2.7.11.1"/>
    </reaction>
</comment>
<keyword evidence="13" id="KW-1185">Reference proteome</keyword>
<dbReference type="InterPro" id="IPR008271">
    <property type="entry name" value="Ser/Thr_kinase_AS"/>
</dbReference>
<dbReference type="Pfam" id="PF00069">
    <property type="entry name" value="Pkinase"/>
    <property type="match status" value="1"/>
</dbReference>
<protein>
    <recommendedName>
        <fullName evidence="1">non-specific serine/threonine protein kinase</fullName>
        <ecNumber evidence="1">2.7.11.1</ecNumber>
    </recommendedName>
</protein>
<comment type="similarity">
    <text evidence="10">Belongs to the protein kinase superfamily.</text>
</comment>
<dbReference type="EC" id="2.7.11.1" evidence="1"/>
<keyword evidence="3" id="KW-0808">Transferase</keyword>
<dbReference type="InterPro" id="IPR011009">
    <property type="entry name" value="Kinase-like_dom_sf"/>
</dbReference>
<feature type="binding site" evidence="9">
    <location>
        <position position="70"/>
    </location>
    <ligand>
        <name>ATP</name>
        <dbReference type="ChEBI" id="CHEBI:30616"/>
    </ligand>
</feature>
<dbReference type="OrthoDB" id="2649at2759"/>
<evidence type="ECO:0000259" key="11">
    <source>
        <dbReference type="PROSITE" id="PS50011"/>
    </source>
</evidence>
<evidence type="ECO:0000256" key="2">
    <source>
        <dbReference type="ARBA" id="ARBA00022527"/>
    </source>
</evidence>
<evidence type="ECO:0000313" key="13">
    <source>
        <dbReference type="Proteomes" id="UP000265618"/>
    </source>
</evidence>
<feature type="non-terminal residue" evidence="12">
    <location>
        <position position="323"/>
    </location>
</feature>
<dbReference type="Proteomes" id="UP000265618">
    <property type="component" value="Unassembled WGS sequence"/>
</dbReference>
<dbReference type="AlphaFoldDB" id="A0A9K3GMC1"/>
<evidence type="ECO:0000256" key="3">
    <source>
        <dbReference type="ARBA" id="ARBA00022679"/>
    </source>
</evidence>
<dbReference type="GO" id="GO:0004674">
    <property type="term" value="F:protein serine/threonine kinase activity"/>
    <property type="evidence" value="ECO:0007669"/>
    <property type="project" value="UniProtKB-KW"/>
</dbReference>
<evidence type="ECO:0000313" key="12">
    <source>
        <dbReference type="EMBL" id="GIQ87641.1"/>
    </source>
</evidence>
<evidence type="ECO:0000256" key="1">
    <source>
        <dbReference type="ARBA" id="ARBA00012513"/>
    </source>
</evidence>
<dbReference type="Gene3D" id="3.30.200.20">
    <property type="entry name" value="Phosphorylase Kinase, domain 1"/>
    <property type="match status" value="1"/>
</dbReference>
<feature type="domain" description="Protein kinase" evidence="11">
    <location>
        <begin position="33"/>
        <end position="323"/>
    </location>
</feature>
<evidence type="ECO:0000256" key="10">
    <source>
        <dbReference type="RuleBase" id="RU000304"/>
    </source>
</evidence>
<organism evidence="12 13">
    <name type="scientific">Kipferlia bialata</name>
    <dbReference type="NCBI Taxonomy" id="797122"/>
    <lineage>
        <taxon>Eukaryota</taxon>
        <taxon>Metamonada</taxon>
        <taxon>Carpediemonas-like organisms</taxon>
        <taxon>Kipferlia</taxon>
    </lineage>
</organism>
<evidence type="ECO:0000256" key="4">
    <source>
        <dbReference type="ARBA" id="ARBA00022741"/>
    </source>
</evidence>
<evidence type="ECO:0000256" key="5">
    <source>
        <dbReference type="ARBA" id="ARBA00022777"/>
    </source>
</evidence>
<dbReference type="EMBL" id="BDIP01003385">
    <property type="protein sequence ID" value="GIQ87641.1"/>
    <property type="molecule type" value="Genomic_DNA"/>
</dbReference>
<comment type="caution">
    <text evidence="12">The sequence shown here is derived from an EMBL/GenBank/DDBJ whole genome shotgun (WGS) entry which is preliminary data.</text>
</comment>
<proteinExistence type="inferred from homology"/>
<gene>
    <name evidence="12" type="ORF">KIPB_009720</name>
</gene>
<dbReference type="InterPro" id="IPR000719">
    <property type="entry name" value="Prot_kinase_dom"/>
</dbReference>
<dbReference type="PROSITE" id="PS00108">
    <property type="entry name" value="PROTEIN_KINASE_ST"/>
    <property type="match status" value="1"/>
</dbReference>
<accession>A0A9K3GMC1</accession>
<name>A0A9K3GMC1_9EUKA</name>
<dbReference type="PANTHER" id="PTHR47634">
    <property type="entry name" value="PROTEIN KINASE DOMAIN-CONTAINING PROTEIN-RELATED"/>
    <property type="match status" value="1"/>
</dbReference>
<dbReference type="InterPro" id="IPR051334">
    <property type="entry name" value="SRPK"/>
</dbReference>
<keyword evidence="2 10" id="KW-0723">Serine/threonine-protein kinase</keyword>
<dbReference type="PROSITE" id="PS00107">
    <property type="entry name" value="PROTEIN_KINASE_ATP"/>
    <property type="match status" value="1"/>
</dbReference>
<dbReference type="Gene3D" id="1.10.510.10">
    <property type="entry name" value="Transferase(Phosphotransferase) domain 1"/>
    <property type="match status" value="1"/>
</dbReference>
<dbReference type="SUPFAM" id="SSF56112">
    <property type="entry name" value="Protein kinase-like (PK-like)"/>
    <property type="match status" value="1"/>
</dbReference>
<evidence type="ECO:0000256" key="7">
    <source>
        <dbReference type="ARBA" id="ARBA00047899"/>
    </source>
</evidence>
<keyword evidence="6 9" id="KW-0067">ATP-binding</keyword>
<comment type="catalytic activity">
    <reaction evidence="7">
        <text>L-threonyl-[protein] + ATP = O-phospho-L-threonyl-[protein] + ADP + H(+)</text>
        <dbReference type="Rhea" id="RHEA:46608"/>
        <dbReference type="Rhea" id="RHEA-COMP:11060"/>
        <dbReference type="Rhea" id="RHEA-COMP:11605"/>
        <dbReference type="ChEBI" id="CHEBI:15378"/>
        <dbReference type="ChEBI" id="CHEBI:30013"/>
        <dbReference type="ChEBI" id="CHEBI:30616"/>
        <dbReference type="ChEBI" id="CHEBI:61977"/>
        <dbReference type="ChEBI" id="CHEBI:456216"/>
        <dbReference type="EC" id="2.7.11.1"/>
    </reaction>
</comment>
<dbReference type="SMART" id="SM00220">
    <property type="entry name" value="S_TKc"/>
    <property type="match status" value="1"/>
</dbReference>
<dbReference type="GO" id="GO:0050684">
    <property type="term" value="P:regulation of mRNA processing"/>
    <property type="evidence" value="ECO:0007669"/>
    <property type="project" value="TreeGrafter"/>
</dbReference>
<evidence type="ECO:0000256" key="8">
    <source>
        <dbReference type="ARBA" id="ARBA00048679"/>
    </source>
</evidence>
<evidence type="ECO:0000256" key="6">
    <source>
        <dbReference type="ARBA" id="ARBA00022840"/>
    </source>
</evidence>
<reference evidence="12 13" key="1">
    <citation type="journal article" date="2018" name="PLoS ONE">
        <title>The draft genome of Kipferlia bialata reveals reductive genome evolution in fornicate parasites.</title>
        <authorList>
            <person name="Tanifuji G."/>
            <person name="Takabayashi S."/>
            <person name="Kume K."/>
            <person name="Takagi M."/>
            <person name="Nakayama T."/>
            <person name="Kamikawa R."/>
            <person name="Inagaki Y."/>
            <person name="Hashimoto T."/>
        </authorList>
    </citation>
    <scope>NUCLEOTIDE SEQUENCE [LARGE SCALE GENOMIC DNA]</scope>
    <source>
        <strain evidence="12">NY0173</strain>
    </source>
</reference>
<keyword evidence="5" id="KW-0418">Kinase</keyword>
<evidence type="ECO:0000256" key="9">
    <source>
        <dbReference type="PROSITE-ProRule" id="PRU10141"/>
    </source>
</evidence>
<dbReference type="GO" id="GO:0000245">
    <property type="term" value="P:spliceosomal complex assembly"/>
    <property type="evidence" value="ECO:0007669"/>
    <property type="project" value="TreeGrafter"/>
</dbReference>
<dbReference type="PANTHER" id="PTHR47634:SF9">
    <property type="entry name" value="PROTEIN KINASE DOMAIN-CONTAINING PROTEIN-RELATED"/>
    <property type="match status" value="1"/>
</dbReference>
<sequence length="323" mass="36115">MREDSFPPDEGLIEYGSGGYYPVFLGDVLHNRYKVLCKIGTGHFSTVYRCADTKADNRIVALKIQKAAKKYRVAARDEVSFLQIVNKARAETPVDADNQDYVLTLLDTFEIEGQNGSGVHVVMVLEYLGHSVLTLIKRYHYRGCPVAVVQHIMRQLLQGLAFMHTKCNLIHTDIKPENLLFVSPPRSSRNSSYTDTRSMLSAYEFVNLAEDLSVLQTAPYSCLPRRDKVRVDEVAQRAFEDAEDEGDTQGMTSYMDLIKRAGEGLAPDAVTAMTLPPEMERGGVREGGDIKDRDGNVLKICPTGEGDPVPFDPQQYECRLVDL</sequence>
<keyword evidence="4 9" id="KW-0547">Nucleotide-binding</keyword>
<dbReference type="GO" id="GO:0005524">
    <property type="term" value="F:ATP binding"/>
    <property type="evidence" value="ECO:0007669"/>
    <property type="project" value="UniProtKB-UniRule"/>
</dbReference>
<dbReference type="PROSITE" id="PS50011">
    <property type="entry name" value="PROTEIN_KINASE_DOM"/>
    <property type="match status" value="1"/>
</dbReference>
<dbReference type="InterPro" id="IPR017441">
    <property type="entry name" value="Protein_kinase_ATP_BS"/>
</dbReference>